<reference evidence="2 3" key="1">
    <citation type="journal article" date="2013" name="Genome Announc.">
        <title>Draft Genome Sequence of Sphingobium ummariense Strain RL-3, a Hexachlorocyclohexane-Degrading Bacterium.</title>
        <authorList>
            <person name="Kohli P."/>
            <person name="Dua A."/>
            <person name="Sangwan N."/>
            <person name="Oldach P."/>
            <person name="Khurana J.P."/>
            <person name="Lal R."/>
        </authorList>
    </citation>
    <scope>NUCLEOTIDE SEQUENCE [LARGE SCALE GENOMIC DNA]</scope>
    <source>
        <strain evidence="2 3">RL-3</strain>
    </source>
</reference>
<organism evidence="2 3">
    <name type="scientific">Sphingobium ummariense RL-3</name>
    <dbReference type="NCBI Taxonomy" id="1346791"/>
    <lineage>
        <taxon>Bacteria</taxon>
        <taxon>Pseudomonadati</taxon>
        <taxon>Pseudomonadota</taxon>
        <taxon>Alphaproteobacteria</taxon>
        <taxon>Sphingomonadales</taxon>
        <taxon>Sphingomonadaceae</taxon>
        <taxon>Sphingobium</taxon>
    </lineage>
</organism>
<dbReference type="AlphaFoldDB" id="T0ITU5"/>
<dbReference type="STRING" id="1346791.M529_10685"/>
<dbReference type="Proteomes" id="UP000015523">
    <property type="component" value="Unassembled WGS sequence"/>
</dbReference>
<dbReference type="RefSeq" id="WP_021317955.1">
    <property type="nucleotide sequence ID" value="NZ_AUWY01000074.1"/>
</dbReference>
<evidence type="ECO:0000313" key="2">
    <source>
        <dbReference type="EMBL" id="EQB32260.1"/>
    </source>
</evidence>
<gene>
    <name evidence="2" type="ORF">M529_10685</name>
</gene>
<dbReference type="Gene3D" id="1.10.10.10">
    <property type="entry name" value="Winged helix-like DNA-binding domain superfamily/Winged helix DNA-binding domain"/>
    <property type="match status" value="1"/>
</dbReference>
<dbReference type="PATRIC" id="fig|1346791.3.peg.2056"/>
<evidence type="ECO:0000259" key="1">
    <source>
        <dbReference type="Pfam" id="PF12728"/>
    </source>
</evidence>
<dbReference type="InterPro" id="IPR041657">
    <property type="entry name" value="HTH_17"/>
</dbReference>
<dbReference type="OrthoDB" id="8100596at2"/>
<feature type="domain" description="Helix-turn-helix" evidence="1">
    <location>
        <begin position="8"/>
        <end position="58"/>
    </location>
</feature>
<name>T0ITU5_9SPHN</name>
<dbReference type="SUPFAM" id="SSF46955">
    <property type="entry name" value="Putative DNA-binding domain"/>
    <property type="match status" value="1"/>
</dbReference>
<accession>T0ITU5</accession>
<dbReference type="Pfam" id="PF12728">
    <property type="entry name" value="HTH_17"/>
    <property type="match status" value="1"/>
</dbReference>
<dbReference type="InterPro" id="IPR036388">
    <property type="entry name" value="WH-like_DNA-bd_sf"/>
</dbReference>
<evidence type="ECO:0000313" key="3">
    <source>
        <dbReference type="Proteomes" id="UP000015523"/>
    </source>
</evidence>
<keyword evidence="3" id="KW-1185">Reference proteome</keyword>
<dbReference type="EMBL" id="AUWY01000074">
    <property type="protein sequence ID" value="EQB32260.1"/>
    <property type="molecule type" value="Genomic_DNA"/>
</dbReference>
<proteinExistence type="predicted"/>
<dbReference type="InterPro" id="IPR009061">
    <property type="entry name" value="DNA-bd_dom_put_sf"/>
</dbReference>
<comment type="caution">
    <text evidence="2">The sequence shown here is derived from an EMBL/GenBank/DDBJ whole genome shotgun (WGS) entry which is preliminary data.</text>
</comment>
<protein>
    <recommendedName>
        <fullName evidence="1">Helix-turn-helix domain-containing protein</fullName>
    </recommendedName>
</protein>
<sequence length="72" mass="8474">MSALLQDYLTRDQLASELHVTPRTVARWQDQPNGIPYVEMGGRILYRRQSILAWIESRERHPNQRRSRRAGA</sequence>